<dbReference type="SUPFAM" id="SSF52833">
    <property type="entry name" value="Thioredoxin-like"/>
    <property type="match status" value="1"/>
</dbReference>
<gene>
    <name evidence="2" type="ORF">PV06_05962</name>
</gene>
<dbReference type="GO" id="GO:0005777">
    <property type="term" value="C:peroxisome"/>
    <property type="evidence" value="ECO:0007669"/>
    <property type="project" value="TreeGrafter"/>
</dbReference>
<dbReference type="PANTHER" id="PTHR42943:SF13">
    <property type="entry name" value="GLUTATHIONE S-TRANSFERASE KAPPA-RELATED"/>
    <property type="match status" value="1"/>
</dbReference>
<dbReference type="GO" id="GO:0004364">
    <property type="term" value="F:glutathione transferase activity"/>
    <property type="evidence" value="ECO:0007669"/>
    <property type="project" value="TreeGrafter"/>
</dbReference>
<feature type="domain" description="DSBA-like thioredoxin" evidence="1">
    <location>
        <begin position="26"/>
        <end position="218"/>
    </location>
</feature>
<dbReference type="AlphaFoldDB" id="A0A0D2BY45"/>
<dbReference type="GO" id="GO:0005739">
    <property type="term" value="C:mitochondrion"/>
    <property type="evidence" value="ECO:0007669"/>
    <property type="project" value="TreeGrafter"/>
</dbReference>
<dbReference type="VEuPathDB" id="FungiDB:PV06_05962"/>
<dbReference type="GO" id="GO:0006749">
    <property type="term" value="P:glutathione metabolic process"/>
    <property type="evidence" value="ECO:0007669"/>
    <property type="project" value="TreeGrafter"/>
</dbReference>
<keyword evidence="3" id="KW-1185">Reference proteome</keyword>
<evidence type="ECO:0000259" key="1">
    <source>
        <dbReference type="Pfam" id="PF01323"/>
    </source>
</evidence>
<accession>A0A0D2BY45</accession>
<sequence length="236" mass="26251">MGKSEGGKLKIYIDCDSPNIYSLNEVSPYSWFGFTNIIKFRPLLNAHGVSVDIIPFFLGGARDGIGNPWTPTPKAKQAFQSQDTQMTGEILGLDVVPPKVFPILSLFPVRIATYVKDHYPAEKFEATFPAFSSGYWSKGINISTPEGVMQALEGIFPQDEIKEIMKKALSPENKKKVVDVTMNSGAFGAPWISATNSKGERKDWFGNDRWDQVFYHLQVPYSPVSIIPPGEEKAKL</sequence>
<dbReference type="InterPro" id="IPR001853">
    <property type="entry name" value="DSBA-like_thioredoxin_dom"/>
</dbReference>
<dbReference type="Gene3D" id="3.40.30.10">
    <property type="entry name" value="Glutaredoxin"/>
    <property type="match status" value="1"/>
</dbReference>
<name>A0A0D2BY45_9EURO</name>
<dbReference type="RefSeq" id="XP_016262623.1">
    <property type="nucleotide sequence ID" value="XM_016407019.1"/>
</dbReference>
<proteinExistence type="predicted"/>
<dbReference type="Proteomes" id="UP000053342">
    <property type="component" value="Unassembled WGS sequence"/>
</dbReference>
<evidence type="ECO:0000313" key="2">
    <source>
        <dbReference type="EMBL" id="KIW42407.1"/>
    </source>
</evidence>
<dbReference type="PANTHER" id="PTHR42943">
    <property type="entry name" value="GLUTATHIONE S-TRANSFERASE KAPPA"/>
    <property type="match status" value="1"/>
</dbReference>
<reference evidence="2 3" key="1">
    <citation type="submission" date="2015-01" db="EMBL/GenBank/DDBJ databases">
        <title>The Genome Sequence of Exophiala oligosperma CBS72588.</title>
        <authorList>
            <consortium name="The Broad Institute Genomics Platform"/>
            <person name="Cuomo C."/>
            <person name="de Hoog S."/>
            <person name="Gorbushina A."/>
            <person name="Stielow B."/>
            <person name="Teixiera M."/>
            <person name="Abouelleil A."/>
            <person name="Chapman S.B."/>
            <person name="Priest M."/>
            <person name="Young S.K."/>
            <person name="Wortman J."/>
            <person name="Nusbaum C."/>
            <person name="Birren B."/>
        </authorList>
    </citation>
    <scope>NUCLEOTIDE SEQUENCE [LARGE SCALE GENOMIC DNA]</scope>
    <source>
        <strain evidence="2 3">CBS 72588</strain>
    </source>
</reference>
<protein>
    <recommendedName>
        <fullName evidence="1">DSBA-like thioredoxin domain-containing protein</fullName>
    </recommendedName>
</protein>
<organism evidence="2 3">
    <name type="scientific">Exophiala oligosperma</name>
    <dbReference type="NCBI Taxonomy" id="215243"/>
    <lineage>
        <taxon>Eukaryota</taxon>
        <taxon>Fungi</taxon>
        <taxon>Dikarya</taxon>
        <taxon>Ascomycota</taxon>
        <taxon>Pezizomycotina</taxon>
        <taxon>Eurotiomycetes</taxon>
        <taxon>Chaetothyriomycetidae</taxon>
        <taxon>Chaetothyriales</taxon>
        <taxon>Herpotrichiellaceae</taxon>
        <taxon>Exophiala</taxon>
    </lineage>
</organism>
<dbReference type="OrthoDB" id="4664297at2759"/>
<dbReference type="GO" id="GO:0004602">
    <property type="term" value="F:glutathione peroxidase activity"/>
    <property type="evidence" value="ECO:0007669"/>
    <property type="project" value="TreeGrafter"/>
</dbReference>
<dbReference type="InterPro" id="IPR036249">
    <property type="entry name" value="Thioredoxin-like_sf"/>
</dbReference>
<dbReference type="STRING" id="215243.A0A0D2BY45"/>
<dbReference type="HOGENOM" id="CLU_069253_1_0_1"/>
<dbReference type="InterPro" id="IPR051924">
    <property type="entry name" value="GST_Kappa/NadH"/>
</dbReference>
<evidence type="ECO:0000313" key="3">
    <source>
        <dbReference type="Proteomes" id="UP000053342"/>
    </source>
</evidence>
<dbReference type="Pfam" id="PF01323">
    <property type="entry name" value="DSBA"/>
    <property type="match status" value="1"/>
</dbReference>
<dbReference type="EMBL" id="KN847336">
    <property type="protein sequence ID" value="KIW42407.1"/>
    <property type="molecule type" value="Genomic_DNA"/>
</dbReference>
<dbReference type="GeneID" id="27358036"/>